<organism evidence="2 3">
    <name type="scientific">Lodderomyces elongisporus (strain ATCC 11503 / CBS 2605 / JCM 1781 / NBRC 1676 / NRRL YB-4239)</name>
    <name type="common">Yeast</name>
    <name type="synonym">Saccharomyces elongisporus</name>
    <dbReference type="NCBI Taxonomy" id="379508"/>
    <lineage>
        <taxon>Eukaryota</taxon>
        <taxon>Fungi</taxon>
        <taxon>Dikarya</taxon>
        <taxon>Ascomycota</taxon>
        <taxon>Saccharomycotina</taxon>
        <taxon>Pichiomycetes</taxon>
        <taxon>Debaryomycetaceae</taxon>
        <taxon>Candida/Lodderomyces clade</taxon>
        <taxon>Lodderomyces</taxon>
    </lineage>
</organism>
<dbReference type="AlphaFoldDB" id="A5DWA6"/>
<evidence type="ECO:0000313" key="2">
    <source>
        <dbReference type="EMBL" id="EDK43464.1"/>
    </source>
</evidence>
<gene>
    <name evidence="2" type="ORF">LELG_01642</name>
</gene>
<dbReference type="InParanoid" id="A5DWA6"/>
<keyword evidence="3" id="KW-1185">Reference proteome</keyword>
<dbReference type="Proteomes" id="UP000001996">
    <property type="component" value="Unassembled WGS sequence"/>
</dbReference>
<accession>A5DWA6</accession>
<reference evidence="2 3" key="1">
    <citation type="journal article" date="2009" name="Nature">
        <title>Evolution of pathogenicity and sexual reproduction in eight Candida genomes.</title>
        <authorList>
            <person name="Butler G."/>
            <person name="Rasmussen M.D."/>
            <person name="Lin M.F."/>
            <person name="Santos M.A."/>
            <person name="Sakthikumar S."/>
            <person name="Munro C.A."/>
            <person name="Rheinbay E."/>
            <person name="Grabherr M."/>
            <person name="Forche A."/>
            <person name="Reedy J.L."/>
            <person name="Agrafioti I."/>
            <person name="Arnaud M.B."/>
            <person name="Bates S."/>
            <person name="Brown A.J."/>
            <person name="Brunke S."/>
            <person name="Costanzo M.C."/>
            <person name="Fitzpatrick D.A."/>
            <person name="de Groot P.W."/>
            <person name="Harris D."/>
            <person name="Hoyer L.L."/>
            <person name="Hube B."/>
            <person name="Klis F.M."/>
            <person name="Kodira C."/>
            <person name="Lennard N."/>
            <person name="Logue M.E."/>
            <person name="Martin R."/>
            <person name="Neiman A.M."/>
            <person name="Nikolaou E."/>
            <person name="Quail M.A."/>
            <person name="Quinn J."/>
            <person name="Santos M.C."/>
            <person name="Schmitzberger F.F."/>
            <person name="Sherlock G."/>
            <person name="Shah P."/>
            <person name="Silverstein K.A."/>
            <person name="Skrzypek M.S."/>
            <person name="Soll D."/>
            <person name="Staggs R."/>
            <person name="Stansfield I."/>
            <person name="Stumpf M.P."/>
            <person name="Sudbery P.E."/>
            <person name="Srikantha T."/>
            <person name="Zeng Q."/>
            <person name="Berman J."/>
            <person name="Berriman M."/>
            <person name="Heitman J."/>
            <person name="Gow N.A."/>
            <person name="Lorenz M.C."/>
            <person name="Birren B.W."/>
            <person name="Kellis M."/>
            <person name="Cuomo C.A."/>
        </authorList>
    </citation>
    <scope>NUCLEOTIDE SEQUENCE [LARGE SCALE GENOMIC DNA]</scope>
    <source>
        <strain evidence="3">ATCC 11503 / BCRC 21390 / CBS 2605 / JCM 1781 / NBRC 1676 / NRRL YB-4239</strain>
    </source>
</reference>
<evidence type="ECO:0000313" key="3">
    <source>
        <dbReference type="Proteomes" id="UP000001996"/>
    </source>
</evidence>
<protein>
    <submittedName>
        <fullName evidence="2">Uncharacterized protein</fullName>
    </submittedName>
</protein>
<dbReference type="EMBL" id="CH981525">
    <property type="protein sequence ID" value="EDK43464.1"/>
    <property type="molecule type" value="Genomic_DNA"/>
</dbReference>
<feature type="region of interest" description="Disordered" evidence="1">
    <location>
        <begin position="57"/>
        <end position="87"/>
    </location>
</feature>
<proteinExistence type="predicted"/>
<name>A5DWA6_LODEL</name>
<sequence length="323" mass="36985">MRGKQVLSCTDLPPAIPALHYNDDLHLAVDTYTPGLFEIDDMPLILRASRISERDMIFRPREQNMERETRRKGEKRDGSGRSGRRWERLERRERVVSAPPQLYTNWRQKALPQAPKQRNLQKHAIVFNVDLDLQKPCYSSACLEKTIRIPEMDSALSVHHSRAVAKVPTLSSSVSFSSLPSSSILEDLHEMAENTISLYSLRDSLESNVDSLFANDKVIVKDVDVKYSGDDDYDYDYDTYDYDYVGIGNSVGGVIIPAFDERNFTTLPTSKPELNTHGGLNVPKIREQRNPMFLELKTFPARVETTTEEINQLSKHETQMFWS</sequence>
<evidence type="ECO:0000256" key="1">
    <source>
        <dbReference type="SAM" id="MobiDB-lite"/>
    </source>
</evidence>
<dbReference type="HOGENOM" id="CLU_860724_0_0_1"/>